<name>A0A923M994_9BURK</name>
<evidence type="ECO:0000313" key="3">
    <source>
        <dbReference type="Proteomes" id="UP000596827"/>
    </source>
</evidence>
<dbReference type="AlphaFoldDB" id="A0A923M994"/>
<dbReference type="EMBL" id="JACORU010000003">
    <property type="protein sequence ID" value="MBC5765104.1"/>
    <property type="molecule type" value="Genomic_DNA"/>
</dbReference>
<organism evidence="2 3">
    <name type="scientific">Ramlibacter albus</name>
    <dbReference type="NCBI Taxonomy" id="2079448"/>
    <lineage>
        <taxon>Bacteria</taxon>
        <taxon>Pseudomonadati</taxon>
        <taxon>Pseudomonadota</taxon>
        <taxon>Betaproteobacteria</taxon>
        <taxon>Burkholderiales</taxon>
        <taxon>Comamonadaceae</taxon>
        <taxon>Ramlibacter</taxon>
    </lineage>
</organism>
<dbReference type="Proteomes" id="UP000596827">
    <property type="component" value="Unassembled WGS sequence"/>
</dbReference>
<accession>A0A923M994</accession>
<keyword evidence="1" id="KW-0732">Signal</keyword>
<keyword evidence="3" id="KW-1185">Reference proteome</keyword>
<evidence type="ECO:0000256" key="1">
    <source>
        <dbReference type="SAM" id="SignalP"/>
    </source>
</evidence>
<comment type="caution">
    <text evidence="2">The sequence shown here is derived from an EMBL/GenBank/DDBJ whole genome shotgun (WGS) entry which is preliminary data.</text>
</comment>
<feature type="chain" id="PRO_5038093862" evidence="1">
    <location>
        <begin position="22"/>
        <end position="103"/>
    </location>
</feature>
<gene>
    <name evidence="2" type="ORF">H8R02_11620</name>
</gene>
<sequence length="103" mass="11424">MKPAFAAAALAACAFFGAAHAQSEYNRVPSDDPQYRQCLRYASNRYTGGDEPSPVRGQTKVQAWCTCVWNETPDDFRGNLVSFSESSRGARINKMCEAYADWS</sequence>
<dbReference type="RefSeq" id="WP_187081553.1">
    <property type="nucleotide sequence ID" value="NZ_JACORU010000003.1"/>
</dbReference>
<evidence type="ECO:0000313" key="2">
    <source>
        <dbReference type="EMBL" id="MBC5765104.1"/>
    </source>
</evidence>
<feature type="signal peptide" evidence="1">
    <location>
        <begin position="1"/>
        <end position="21"/>
    </location>
</feature>
<protein>
    <submittedName>
        <fullName evidence="2">Uncharacterized protein</fullName>
    </submittedName>
</protein>
<proteinExistence type="predicted"/>
<reference evidence="2" key="1">
    <citation type="submission" date="2020-08" db="EMBL/GenBank/DDBJ databases">
        <title>Ramlibacter sp. GTP1 16S ribosomal RNA gene genome sequencing and assembly.</title>
        <authorList>
            <person name="Kang M."/>
        </authorList>
    </citation>
    <scope>NUCLEOTIDE SEQUENCE</scope>
    <source>
        <strain evidence="2">GTP1</strain>
    </source>
</reference>